<dbReference type="AlphaFoldDB" id="D9SUN1"/>
<feature type="signal peptide" evidence="1">
    <location>
        <begin position="1"/>
        <end position="28"/>
    </location>
</feature>
<dbReference type="OrthoDB" id="1738626at2"/>
<dbReference type="SUPFAM" id="SSF49384">
    <property type="entry name" value="Carbohydrate-binding domain"/>
    <property type="match status" value="1"/>
</dbReference>
<dbReference type="STRING" id="573061.Clocel_1180"/>
<evidence type="ECO:0000313" key="3">
    <source>
        <dbReference type="Proteomes" id="UP000002730"/>
    </source>
</evidence>
<proteinExistence type="predicted"/>
<accession>D9SUN1</accession>
<dbReference type="Gene3D" id="2.60.40.680">
    <property type="match status" value="1"/>
</dbReference>
<name>D9SUN1_CLOC7</name>
<dbReference type="InterPro" id="IPR008965">
    <property type="entry name" value="CBM2/CBM3_carb-bd_dom_sf"/>
</dbReference>
<dbReference type="eggNOG" id="COG5492">
    <property type="taxonomic scope" value="Bacteria"/>
</dbReference>
<evidence type="ECO:0000313" key="2">
    <source>
        <dbReference type="EMBL" id="ADL50936.1"/>
    </source>
</evidence>
<dbReference type="GO" id="GO:0030246">
    <property type="term" value="F:carbohydrate binding"/>
    <property type="evidence" value="ECO:0007669"/>
    <property type="project" value="InterPro"/>
</dbReference>
<dbReference type="HOGENOM" id="CLU_006379_0_0_9"/>
<organism evidence="2 3">
    <name type="scientific">Clostridium cellulovorans (strain ATCC 35296 / DSM 3052 / OCM 3 / 743B)</name>
    <dbReference type="NCBI Taxonomy" id="573061"/>
    <lineage>
        <taxon>Bacteria</taxon>
        <taxon>Bacillati</taxon>
        <taxon>Bacillota</taxon>
        <taxon>Clostridia</taxon>
        <taxon>Eubacteriales</taxon>
        <taxon>Clostridiaceae</taxon>
        <taxon>Clostridium</taxon>
    </lineage>
</organism>
<dbReference type="KEGG" id="ccb:Clocel_1180"/>
<dbReference type="RefSeq" id="WP_013291649.1">
    <property type="nucleotide sequence ID" value="NC_014393.1"/>
</dbReference>
<dbReference type="CDD" id="cd08547">
    <property type="entry name" value="Type_II_cohesin"/>
    <property type="match status" value="1"/>
</dbReference>
<dbReference type="Proteomes" id="UP000002730">
    <property type="component" value="Chromosome"/>
</dbReference>
<keyword evidence="3" id="KW-1185">Reference proteome</keyword>
<dbReference type="EMBL" id="CP002160">
    <property type="protein sequence ID" value="ADL50936.1"/>
    <property type="molecule type" value="Genomic_DNA"/>
</dbReference>
<reference evidence="2 3" key="1">
    <citation type="submission" date="2010-08" db="EMBL/GenBank/DDBJ databases">
        <title>Complete sequence of Clostridium cellulovorans 743B.</title>
        <authorList>
            <consortium name="US DOE Joint Genome Institute"/>
            <person name="Lucas S."/>
            <person name="Copeland A."/>
            <person name="Lapidus A."/>
            <person name="Cheng J.-F."/>
            <person name="Bruce D."/>
            <person name="Goodwin L."/>
            <person name="Pitluck S."/>
            <person name="Chertkov O."/>
            <person name="Detter J.C."/>
            <person name="Han C."/>
            <person name="Tapia R."/>
            <person name="Land M."/>
            <person name="Hauser L."/>
            <person name="Chang Y.-J."/>
            <person name="Jeffries C."/>
            <person name="Kyrpides N."/>
            <person name="Ivanova N."/>
            <person name="Mikhailova N."/>
            <person name="Hemme C.L."/>
            <person name="Woyke T."/>
        </authorList>
    </citation>
    <scope>NUCLEOTIDE SEQUENCE [LARGE SCALE GENOMIC DNA]</scope>
    <source>
        <strain evidence="3">ATCC 35296 / DSM 3052 / OCM 3 / 743B</strain>
    </source>
</reference>
<feature type="chain" id="PRO_5003128506" evidence="1">
    <location>
        <begin position="29"/>
        <end position="872"/>
    </location>
</feature>
<evidence type="ECO:0000256" key="1">
    <source>
        <dbReference type="SAM" id="SignalP"/>
    </source>
</evidence>
<gene>
    <name evidence="2" type="ordered locus">Clocel_1180</name>
</gene>
<sequence>MKSKKRICTLLVAMFMFLVFVSPNVAYAEVGTTQATPTLTATPNNEGNYISLKWTAPDPSKSYSYMIYSKKSTEAEFQSIPAKGTVKALNIYPNPVSNTGLSGGEKDLDGNSIPDSGILKTWLAKENINTITIESVSLTSFNSNPSKYLAKSNGKWNYDSVFYGMWNLDPQNMYPNDTAIEYLRTFINDGGGFMTSHHTIGYMGLDRGVNKLAKELGVEIFGRAQANIIQPYTCRDANGHLFPTVSFEVDDPSSTANADCTSYWNSSTKVQLGKSGLLNNYPFKVGNIGDTFDIPYQHGLSVFGKGDIWMTSVNPLGFVGIPFKEITISPSTGAKGTNNFYLHTYNNTAIINSGHSFPQITQAETRIIANTLYYLSQVTNQTSWDDHKGQDVDSPTKPNITRVAVDKAANKTNITFEPSTDKGTIYDYYIQAKELITSNKTNSEVKSTTITSGLKGYSIVVDKNPSTIPGNTITTTSPSYSVNGAFTEDCYIHVAAVDNVGNVSEVSHYKYTNPVLSMTLTPSTTELQRDPVTIIAVATSTNIAIAKIQTPDGNWVDGATANYDVNENGDYKFTAVDELGNQITQSITISNIIPKPVLSLALTPSITADTNGPVTISATATSTNTKIIKVQTPDGKWVDGSTVDYVVSSNGTYKFTAVDELGYEVTESVEVNNIFKVVLNVEPERNRIHLNETVTANLTIDNIKEIAAEDIRIKYDTTKLQFLGYEQVDGIKLMKSSSQNGELRFILVSKGLLNVVNSKTILLKLKFKGIAPGDGLVDVTKGRVSDGILMEKNLKDVECGQVNINVADEELIDVNADDEFSLLDLGILGRHLGEDPADLPEYNADVVLNDAIDDEDLAEVVKFMLLNPNYNF</sequence>
<protein>
    <submittedName>
        <fullName evidence="2">Uncharacterized protein</fullName>
    </submittedName>
</protein>
<keyword evidence="1" id="KW-0732">Signal</keyword>